<dbReference type="PANTHER" id="PTHR13504:SF38">
    <property type="entry name" value="FIDO DOMAIN-CONTAINING PROTEIN"/>
    <property type="match status" value="1"/>
</dbReference>
<sequence length="260" mass="27528">MWIGGSDISPAGADFVPPHHERVPGAIADLVAFVARADVVPLAHVAIAHAQFETIHPFTDGNGRTGRALVQAMMHSSGLTRNATLPLSAGLLADVDSYYAALTPYRAGHPAAIVHQFVQASARAVKNGRQLVEQVRSIRARPGSSTRPASIATDLPGRRWRYSLPSTTSQSARASAAPPTGAPHRSETPAGSSERRGPGAYRQREPTGSLPRRVPSPDVAGPPPTVRPLDGLSSPAGRVTGLGSCRCHPRRRGPRWSRAR</sequence>
<feature type="compositionally biased region" description="Low complexity" evidence="3">
    <location>
        <begin position="165"/>
        <end position="179"/>
    </location>
</feature>
<dbReference type="InterPro" id="IPR040198">
    <property type="entry name" value="Fido_containing"/>
</dbReference>
<feature type="binding site" evidence="2">
    <location>
        <begin position="60"/>
        <end position="67"/>
    </location>
    <ligand>
        <name>ATP</name>
        <dbReference type="ChEBI" id="CHEBI:30616"/>
    </ligand>
</feature>
<reference evidence="5 6" key="1">
    <citation type="submission" date="2019-06" db="EMBL/GenBank/DDBJ databases">
        <title>Whole genome shotgun sequence of Cellulosimicrobium cellulans NBRC 15516.</title>
        <authorList>
            <person name="Hosoyama A."/>
            <person name="Uohara A."/>
            <person name="Ohji S."/>
            <person name="Ichikawa N."/>
        </authorList>
    </citation>
    <scope>NUCLEOTIDE SEQUENCE [LARGE SCALE GENOMIC DNA]</scope>
    <source>
        <strain evidence="5 6">NBRC 15516</strain>
    </source>
</reference>
<dbReference type="AlphaFoldDB" id="A0A4Y4DX05"/>
<feature type="domain" description="Fido" evidence="4">
    <location>
        <begin position="1"/>
        <end position="120"/>
    </location>
</feature>
<evidence type="ECO:0000259" key="4">
    <source>
        <dbReference type="PROSITE" id="PS51459"/>
    </source>
</evidence>
<name>A0A4Y4DX05_CELCE</name>
<evidence type="ECO:0000256" key="2">
    <source>
        <dbReference type="PIRSR" id="PIRSR640198-2"/>
    </source>
</evidence>
<comment type="caution">
    <text evidence="5">The sequence shown here is derived from an EMBL/GenBank/DDBJ whole genome shotgun (WGS) entry which is preliminary data.</text>
</comment>
<proteinExistence type="predicted"/>
<evidence type="ECO:0000313" key="6">
    <source>
        <dbReference type="Proteomes" id="UP000316659"/>
    </source>
</evidence>
<organism evidence="5 6">
    <name type="scientific">Cellulosimicrobium cellulans</name>
    <name type="common">Arthrobacter luteus</name>
    <dbReference type="NCBI Taxonomy" id="1710"/>
    <lineage>
        <taxon>Bacteria</taxon>
        <taxon>Bacillati</taxon>
        <taxon>Actinomycetota</taxon>
        <taxon>Actinomycetes</taxon>
        <taxon>Micrococcales</taxon>
        <taxon>Promicromonosporaceae</taxon>
        <taxon>Cellulosimicrobium</taxon>
    </lineage>
</organism>
<feature type="active site" evidence="1">
    <location>
        <position position="56"/>
    </location>
</feature>
<keyword evidence="2" id="KW-0547">Nucleotide-binding</keyword>
<evidence type="ECO:0000256" key="3">
    <source>
        <dbReference type="SAM" id="MobiDB-lite"/>
    </source>
</evidence>
<dbReference type="PROSITE" id="PS51459">
    <property type="entry name" value="FIDO"/>
    <property type="match status" value="1"/>
</dbReference>
<evidence type="ECO:0000256" key="1">
    <source>
        <dbReference type="PIRSR" id="PIRSR640198-1"/>
    </source>
</evidence>
<dbReference type="SUPFAM" id="SSF140931">
    <property type="entry name" value="Fic-like"/>
    <property type="match status" value="1"/>
</dbReference>
<evidence type="ECO:0000313" key="5">
    <source>
        <dbReference type="EMBL" id="GED09929.1"/>
    </source>
</evidence>
<dbReference type="Gene3D" id="1.10.3290.10">
    <property type="entry name" value="Fido-like domain"/>
    <property type="match status" value="1"/>
</dbReference>
<dbReference type="EMBL" id="BJNZ01000010">
    <property type="protein sequence ID" value="GED09929.1"/>
    <property type="molecule type" value="Genomic_DNA"/>
</dbReference>
<dbReference type="InterPro" id="IPR003812">
    <property type="entry name" value="Fido"/>
</dbReference>
<dbReference type="Proteomes" id="UP000316659">
    <property type="component" value="Unassembled WGS sequence"/>
</dbReference>
<dbReference type="GO" id="GO:0005524">
    <property type="term" value="F:ATP binding"/>
    <property type="evidence" value="ECO:0007669"/>
    <property type="project" value="UniProtKB-KW"/>
</dbReference>
<gene>
    <name evidence="5" type="ORF">CCE02nite_19280</name>
</gene>
<dbReference type="Pfam" id="PF02661">
    <property type="entry name" value="Fic"/>
    <property type="match status" value="1"/>
</dbReference>
<dbReference type="InterPro" id="IPR036597">
    <property type="entry name" value="Fido-like_dom_sf"/>
</dbReference>
<dbReference type="PANTHER" id="PTHR13504">
    <property type="entry name" value="FIDO DOMAIN-CONTAINING PROTEIN DDB_G0283145"/>
    <property type="match status" value="1"/>
</dbReference>
<protein>
    <recommendedName>
        <fullName evidence="4">Fido domain-containing protein</fullName>
    </recommendedName>
</protein>
<keyword evidence="2" id="KW-0067">ATP-binding</keyword>
<feature type="compositionally biased region" description="Basic residues" evidence="3">
    <location>
        <begin position="247"/>
        <end position="260"/>
    </location>
</feature>
<feature type="region of interest" description="Disordered" evidence="3">
    <location>
        <begin position="137"/>
        <end position="260"/>
    </location>
</feature>
<accession>A0A4Y4DX05</accession>
<feature type="compositionally biased region" description="Basic and acidic residues" evidence="3">
    <location>
        <begin position="193"/>
        <end position="205"/>
    </location>
</feature>